<dbReference type="Proteomes" id="UP000020492">
    <property type="component" value="Unassembled WGS sequence"/>
</dbReference>
<keyword evidence="5 6" id="KW-0472">Membrane</keyword>
<evidence type="ECO:0000256" key="6">
    <source>
        <dbReference type="SAM" id="Phobius"/>
    </source>
</evidence>
<feature type="transmembrane region" description="Helical" evidence="6">
    <location>
        <begin position="421"/>
        <end position="438"/>
    </location>
</feature>
<dbReference type="GO" id="GO:0022857">
    <property type="term" value="F:transmembrane transporter activity"/>
    <property type="evidence" value="ECO:0007669"/>
    <property type="project" value="InterPro"/>
</dbReference>
<keyword evidence="2" id="KW-1003">Cell membrane</keyword>
<keyword evidence="8" id="KW-1185">Reference proteome</keyword>
<dbReference type="OrthoDB" id="9775268at2"/>
<dbReference type="PANTHER" id="PTHR23513">
    <property type="entry name" value="INTEGRAL MEMBRANE EFFLUX PROTEIN-RELATED"/>
    <property type="match status" value="1"/>
</dbReference>
<feature type="transmembrane region" description="Helical" evidence="6">
    <location>
        <begin position="25"/>
        <end position="44"/>
    </location>
</feature>
<evidence type="ECO:0000313" key="8">
    <source>
        <dbReference type="Proteomes" id="UP000020492"/>
    </source>
</evidence>
<feature type="transmembrane region" description="Helical" evidence="6">
    <location>
        <begin position="396"/>
        <end position="415"/>
    </location>
</feature>
<dbReference type="GO" id="GO:0005886">
    <property type="term" value="C:plasma membrane"/>
    <property type="evidence" value="ECO:0007669"/>
    <property type="project" value="UniProtKB-SubCell"/>
</dbReference>
<reference evidence="7 8" key="1">
    <citation type="submission" date="2014-03" db="EMBL/GenBank/DDBJ databases">
        <title>Draft genome sequence of Deinococcus phoenicis 1P10ME.</title>
        <authorList>
            <person name="Stepanov V.G."/>
            <person name="Vaishampayan P."/>
            <person name="Venkateswaran K."/>
            <person name="Fox G.E."/>
        </authorList>
    </citation>
    <scope>NUCLEOTIDE SEQUENCE [LARGE SCALE GENOMIC DNA]</scope>
    <source>
        <strain evidence="7 8">1P10ME</strain>
    </source>
</reference>
<evidence type="ECO:0000256" key="3">
    <source>
        <dbReference type="ARBA" id="ARBA00022692"/>
    </source>
</evidence>
<feature type="transmembrane region" description="Helical" evidence="6">
    <location>
        <begin position="352"/>
        <end position="370"/>
    </location>
</feature>
<comment type="caution">
    <text evidence="7">The sequence shown here is derived from an EMBL/GenBank/DDBJ whole genome shotgun (WGS) entry which is preliminary data.</text>
</comment>
<feature type="transmembrane region" description="Helical" evidence="6">
    <location>
        <begin position="56"/>
        <end position="78"/>
    </location>
</feature>
<evidence type="ECO:0000256" key="5">
    <source>
        <dbReference type="ARBA" id="ARBA00023136"/>
    </source>
</evidence>
<evidence type="ECO:0000256" key="4">
    <source>
        <dbReference type="ARBA" id="ARBA00022989"/>
    </source>
</evidence>
<feature type="transmembrane region" description="Helical" evidence="6">
    <location>
        <begin position="116"/>
        <end position="137"/>
    </location>
</feature>
<feature type="transmembrane region" description="Helical" evidence="6">
    <location>
        <begin position="298"/>
        <end position="318"/>
    </location>
</feature>
<keyword evidence="4 6" id="KW-1133">Transmembrane helix</keyword>
<keyword evidence="3 6" id="KW-0812">Transmembrane</keyword>
<proteinExistence type="predicted"/>
<comment type="subcellular location">
    <subcellularLocation>
        <location evidence="1">Cell membrane</location>
        <topology evidence="1">Multi-pass membrane protein</topology>
    </subcellularLocation>
</comment>
<evidence type="ECO:0000313" key="7">
    <source>
        <dbReference type="EMBL" id="EYB67835.1"/>
    </source>
</evidence>
<name>A0A016QNV4_9DEIO</name>
<evidence type="ECO:0000256" key="2">
    <source>
        <dbReference type="ARBA" id="ARBA00022475"/>
    </source>
</evidence>
<dbReference type="SUPFAM" id="SSF103473">
    <property type="entry name" value="MFS general substrate transporter"/>
    <property type="match status" value="1"/>
</dbReference>
<feature type="transmembrane region" description="Helical" evidence="6">
    <location>
        <begin position="158"/>
        <end position="178"/>
    </location>
</feature>
<dbReference type="RefSeq" id="WP_051517307.1">
    <property type="nucleotide sequence ID" value="NZ_JHAC01000032.1"/>
</dbReference>
<dbReference type="STRING" id="1476583.DEIPH_ctg032orf0081"/>
<dbReference type="PATRIC" id="fig|1476583.3.peg.2133"/>
<gene>
    <name evidence="7" type="ORF">DEIPH_ctg032orf0081</name>
</gene>
<sequence>MKAAPTADAPANGWRTFLWLWGSQALSVLGGGLSGFALNIYLTQTRFPLDTQRAELAAALSLTALGWTFAALLGAPLAGALADRWDRRRMMLTCDLLGALVLAGGVALVTLTTPPVWALVAFTATLGLIGTFHGSAFDTSYAVLVPRAQLPRANGMMQTIWSLSGLLSPALAALLIGLPALARSGGGPAWLAGIGDGVPLAFALDGATFLLAALVISRLRIPTPPRRDLPGGETGPRPSLGQDMRFGWRFIFARPPLLHLLLTFAAVNLLTSGVGVLHPLLVRFALLPDAAARGLSQGAALATLWTAFSAGGLAGGLLVSTWGGLKRRRVLGVLVPMVLAGAAHAASGVLGALVPVCIAVACFGLMTPVMNAHSQAIWQSQVPPDMQGRVFSVRRLIAQFTAPVSTALAGLLAARTAPGSLLLWSGLILVLVAGVQLLNPVIRRVDSPLTPAPVLGAEVGD</sequence>
<dbReference type="Gene3D" id="1.20.1250.20">
    <property type="entry name" value="MFS general substrate transporter like domains"/>
    <property type="match status" value="1"/>
</dbReference>
<dbReference type="PANTHER" id="PTHR23513:SF11">
    <property type="entry name" value="STAPHYLOFERRIN A TRANSPORTER"/>
    <property type="match status" value="1"/>
</dbReference>
<accession>A0A016QNV4</accession>
<dbReference type="CDD" id="cd06173">
    <property type="entry name" value="MFS_MefA_like"/>
    <property type="match status" value="1"/>
</dbReference>
<dbReference type="InterPro" id="IPR036259">
    <property type="entry name" value="MFS_trans_sf"/>
</dbReference>
<dbReference type="EMBL" id="JHAC01000032">
    <property type="protein sequence ID" value="EYB67835.1"/>
    <property type="molecule type" value="Genomic_DNA"/>
</dbReference>
<feature type="transmembrane region" description="Helical" evidence="6">
    <location>
        <begin position="198"/>
        <end position="217"/>
    </location>
</feature>
<evidence type="ECO:0000256" key="1">
    <source>
        <dbReference type="ARBA" id="ARBA00004651"/>
    </source>
</evidence>
<feature type="transmembrane region" description="Helical" evidence="6">
    <location>
        <begin position="90"/>
        <end position="110"/>
    </location>
</feature>
<feature type="transmembrane region" description="Helical" evidence="6">
    <location>
        <begin position="257"/>
        <end position="278"/>
    </location>
</feature>
<dbReference type="AlphaFoldDB" id="A0A016QNV4"/>
<protein>
    <submittedName>
        <fullName evidence="7">Major facilitator superfamily MFS 1</fullName>
    </submittedName>
</protein>
<dbReference type="Pfam" id="PF07690">
    <property type="entry name" value="MFS_1"/>
    <property type="match status" value="1"/>
</dbReference>
<organism evidence="7 8">
    <name type="scientific">Deinococcus phoenicis</name>
    <dbReference type="NCBI Taxonomy" id="1476583"/>
    <lineage>
        <taxon>Bacteria</taxon>
        <taxon>Thermotogati</taxon>
        <taxon>Deinococcota</taxon>
        <taxon>Deinococci</taxon>
        <taxon>Deinococcales</taxon>
        <taxon>Deinococcaceae</taxon>
        <taxon>Deinococcus</taxon>
    </lineage>
</organism>
<dbReference type="eggNOG" id="COG2814">
    <property type="taxonomic scope" value="Bacteria"/>
</dbReference>
<dbReference type="InterPro" id="IPR011701">
    <property type="entry name" value="MFS"/>
</dbReference>